<dbReference type="InterPro" id="IPR012347">
    <property type="entry name" value="Ferritin-like"/>
</dbReference>
<dbReference type="Gene3D" id="1.20.1260.10">
    <property type="match status" value="1"/>
</dbReference>
<sequence>MHDENIKVLNKELEGIIMGENEIAKLKEKAVDYKVIELLDKVLITVQKNKDLIVKEIEELGSKVPYDEGLWGKFLELFNSFKEMNIDTDKEILKTAIKGTEMGFKAILDFVIKENNIHEHLKKSLIAVSDEYAEQIKSMQEYLLKIS</sequence>
<gene>
    <name evidence="1" type="ORF">SDC9_41003</name>
</gene>
<dbReference type="AlphaFoldDB" id="A0A644VTU0"/>
<accession>A0A644VTU0</accession>
<name>A0A644VTU0_9ZZZZ</name>
<evidence type="ECO:0000313" key="1">
    <source>
        <dbReference type="EMBL" id="MPL94845.1"/>
    </source>
</evidence>
<protein>
    <recommendedName>
        <fullName evidence="2">DUF2383 domain-containing protein</fullName>
    </recommendedName>
</protein>
<reference evidence="1" key="1">
    <citation type="submission" date="2019-08" db="EMBL/GenBank/DDBJ databases">
        <authorList>
            <person name="Kucharzyk K."/>
            <person name="Murdoch R.W."/>
            <person name="Higgins S."/>
            <person name="Loffler F."/>
        </authorList>
    </citation>
    <scope>NUCLEOTIDE SEQUENCE</scope>
</reference>
<dbReference type="EMBL" id="VSSQ01000444">
    <property type="protein sequence ID" value="MPL94845.1"/>
    <property type="molecule type" value="Genomic_DNA"/>
</dbReference>
<proteinExistence type="predicted"/>
<organism evidence="1">
    <name type="scientific">bioreactor metagenome</name>
    <dbReference type="NCBI Taxonomy" id="1076179"/>
    <lineage>
        <taxon>unclassified sequences</taxon>
        <taxon>metagenomes</taxon>
        <taxon>ecological metagenomes</taxon>
    </lineage>
</organism>
<evidence type="ECO:0008006" key="2">
    <source>
        <dbReference type="Google" id="ProtNLM"/>
    </source>
</evidence>
<comment type="caution">
    <text evidence="1">The sequence shown here is derived from an EMBL/GenBank/DDBJ whole genome shotgun (WGS) entry which is preliminary data.</text>
</comment>